<dbReference type="GO" id="GO:0016763">
    <property type="term" value="F:pentosyltransferase activity"/>
    <property type="evidence" value="ECO:0007669"/>
    <property type="project" value="InterPro"/>
</dbReference>
<feature type="domain" description="Glycosyl transferase family 51" evidence="14">
    <location>
        <begin position="91"/>
        <end position="257"/>
    </location>
</feature>
<comment type="caution">
    <text evidence="15">The sequence shown here is derived from an EMBL/GenBank/DDBJ whole genome shotgun (WGS) entry which is preliminary data.</text>
</comment>
<dbReference type="HAMAP" id="MF_00766">
    <property type="entry name" value="PGT_MtgA"/>
    <property type="match status" value="1"/>
</dbReference>
<dbReference type="GO" id="GO:0008955">
    <property type="term" value="F:peptidoglycan glycosyltransferase activity"/>
    <property type="evidence" value="ECO:0007669"/>
    <property type="project" value="UniProtKB-UniRule"/>
</dbReference>
<protein>
    <recommendedName>
        <fullName evidence="12">Biosynthetic peptidoglycan transglycosylase</fullName>
        <ecNumber evidence="12">2.4.99.28</ecNumber>
    </recommendedName>
    <alternativeName>
        <fullName evidence="12">Glycan polymerase</fullName>
    </alternativeName>
    <alternativeName>
        <fullName evidence="12">Peptidoglycan glycosyltransferase MtgA</fullName>
        <shortName evidence="12">PGT</shortName>
    </alternativeName>
</protein>
<sequence>MASRPPSARTSSVRTQKTKQPPSGARRAVEKRSGAGWGRWALGGWLLLVLWLSVGYARLPDVSALRTENPRTTALMAQRAEEAYEAGSKPRVRQAWVSLGAVAPHVVDAVLISEDARFYRHEGVDWTEVENSLEQSMREARLGRGASTLTQQLAKNLYLSTDRSLLRKGKELLLARRLEEHLSKPRILALYLNVVEWGPGVYGIEAAAREHFGTSARALSVAQGAMLAAMLPAPRRWLPAQRPETLRTRAGVILGRLEREGRISGAQAREAQAELSRYFGGPPALASDAEALARLPAES</sequence>
<keyword evidence="9 12" id="KW-1133">Transmembrane helix</keyword>
<evidence type="ECO:0000256" key="2">
    <source>
        <dbReference type="ARBA" id="ARBA00022475"/>
    </source>
</evidence>
<dbReference type="InterPro" id="IPR036950">
    <property type="entry name" value="PBP_transglycosylase"/>
</dbReference>
<dbReference type="GO" id="GO:0009252">
    <property type="term" value="P:peptidoglycan biosynthetic process"/>
    <property type="evidence" value="ECO:0007669"/>
    <property type="project" value="UniProtKB-UniRule"/>
</dbReference>
<name>A0A3A8JNN5_9BACT</name>
<dbReference type="PANTHER" id="PTHR32282">
    <property type="entry name" value="BINDING PROTEIN TRANSPEPTIDASE, PUTATIVE-RELATED"/>
    <property type="match status" value="1"/>
</dbReference>
<comment type="catalytic activity">
    <reaction evidence="12">
        <text>[GlcNAc-(1-&gt;4)-Mur2Ac(oyl-L-Ala-gamma-D-Glu-L-Lys-D-Ala-D-Ala)](n)-di-trans,octa-cis-undecaprenyl diphosphate + beta-D-GlcNAc-(1-&gt;4)-Mur2Ac(oyl-L-Ala-gamma-D-Glu-L-Lys-D-Ala-D-Ala)-di-trans,octa-cis-undecaprenyl diphosphate = [GlcNAc-(1-&gt;4)-Mur2Ac(oyl-L-Ala-gamma-D-Glu-L-Lys-D-Ala-D-Ala)](n+1)-di-trans,octa-cis-undecaprenyl diphosphate + di-trans,octa-cis-undecaprenyl diphosphate + H(+)</text>
        <dbReference type="Rhea" id="RHEA:23708"/>
        <dbReference type="Rhea" id="RHEA-COMP:9602"/>
        <dbReference type="Rhea" id="RHEA-COMP:9603"/>
        <dbReference type="ChEBI" id="CHEBI:15378"/>
        <dbReference type="ChEBI" id="CHEBI:58405"/>
        <dbReference type="ChEBI" id="CHEBI:60033"/>
        <dbReference type="ChEBI" id="CHEBI:78435"/>
        <dbReference type="EC" id="2.4.99.28"/>
    </reaction>
</comment>
<evidence type="ECO:0000256" key="4">
    <source>
        <dbReference type="ARBA" id="ARBA00022676"/>
    </source>
</evidence>
<evidence type="ECO:0000256" key="11">
    <source>
        <dbReference type="ARBA" id="ARBA00023316"/>
    </source>
</evidence>
<dbReference type="UniPathway" id="UPA00219"/>
<evidence type="ECO:0000256" key="6">
    <source>
        <dbReference type="ARBA" id="ARBA00022692"/>
    </source>
</evidence>
<dbReference type="PANTHER" id="PTHR32282:SF33">
    <property type="entry name" value="PEPTIDOGLYCAN GLYCOSYLTRANSFERASE"/>
    <property type="match status" value="1"/>
</dbReference>
<reference evidence="16" key="1">
    <citation type="submission" date="2018-09" db="EMBL/GenBank/DDBJ databases">
        <authorList>
            <person name="Livingstone P.G."/>
            <person name="Whitworth D.E."/>
        </authorList>
    </citation>
    <scope>NUCLEOTIDE SEQUENCE [LARGE SCALE GENOMIC DNA]</scope>
    <source>
        <strain evidence="16">CA043D</strain>
    </source>
</reference>
<comment type="function">
    <text evidence="12">Peptidoglycan polymerase that catalyzes glycan chain elongation from lipid-linked precursors.</text>
</comment>
<comment type="pathway">
    <text evidence="1 12">Cell wall biogenesis; peptidoglycan biosynthesis.</text>
</comment>
<keyword evidence="11 12" id="KW-0961">Cell wall biogenesis/degradation</keyword>
<dbReference type="EC" id="2.4.99.28" evidence="12"/>
<keyword evidence="2 12" id="KW-1003">Cell membrane</keyword>
<dbReference type="GO" id="GO:0009274">
    <property type="term" value="C:peptidoglycan-based cell wall"/>
    <property type="evidence" value="ECO:0007669"/>
    <property type="project" value="InterPro"/>
</dbReference>
<evidence type="ECO:0000313" key="15">
    <source>
        <dbReference type="EMBL" id="RKG96618.1"/>
    </source>
</evidence>
<dbReference type="InterPro" id="IPR001264">
    <property type="entry name" value="Glyco_trans_51"/>
</dbReference>
<keyword evidence="6 12" id="KW-0812">Transmembrane</keyword>
<dbReference type="GO" id="GO:0008360">
    <property type="term" value="P:regulation of cell shape"/>
    <property type="evidence" value="ECO:0007669"/>
    <property type="project" value="UniProtKB-KW"/>
</dbReference>
<gene>
    <name evidence="12" type="primary">mtgA</name>
    <name evidence="15" type="ORF">D7X32_35480</name>
</gene>
<evidence type="ECO:0000256" key="13">
    <source>
        <dbReference type="SAM" id="MobiDB-lite"/>
    </source>
</evidence>
<dbReference type="RefSeq" id="WP_120606989.1">
    <property type="nucleotide sequence ID" value="NZ_JABFJX010000011.1"/>
</dbReference>
<evidence type="ECO:0000256" key="1">
    <source>
        <dbReference type="ARBA" id="ARBA00004752"/>
    </source>
</evidence>
<keyword evidence="16" id="KW-1185">Reference proteome</keyword>
<evidence type="ECO:0000256" key="3">
    <source>
        <dbReference type="ARBA" id="ARBA00022519"/>
    </source>
</evidence>
<keyword evidence="3" id="KW-0997">Cell inner membrane</keyword>
<dbReference type="AlphaFoldDB" id="A0A3A8JNN5"/>
<dbReference type="Pfam" id="PF00912">
    <property type="entry name" value="Transgly"/>
    <property type="match status" value="1"/>
</dbReference>
<dbReference type="InterPro" id="IPR011812">
    <property type="entry name" value="Pep_trsgly"/>
</dbReference>
<dbReference type="NCBIfam" id="TIGR02070">
    <property type="entry name" value="mono_pep_trsgly"/>
    <property type="match status" value="1"/>
</dbReference>
<evidence type="ECO:0000256" key="10">
    <source>
        <dbReference type="ARBA" id="ARBA00023136"/>
    </source>
</evidence>
<evidence type="ECO:0000313" key="16">
    <source>
        <dbReference type="Proteomes" id="UP000268313"/>
    </source>
</evidence>
<proteinExistence type="inferred from homology"/>
<keyword evidence="5 12" id="KW-0808">Transferase</keyword>
<keyword evidence="10 12" id="KW-0472">Membrane</keyword>
<keyword evidence="8 12" id="KW-0573">Peptidoglycan synthesis</keyword>
<dbReference type="Gene3D" id="1.10.3810.10">
    <property type="entry name" value="Biosynthetic peptidoglycan transglycosylase-like"/>
    <property type="match status" value="1"/>
</dbReference>
<evidence type="ECO:0000256" key="5">
    <source>
        <dbReference type="ARBA" id="ARBA00022679"/>
    </source>
</evidence>
<evidence type="ECO:0000256" key="7">
    <source>
        <dbReference type="ARBA" id="ARBA00022960"/>
    </source>
</evidence>
<dbReference type="OrthoDB" id="9766909at2"/>
<comment type="similarity">
    <text evidence="12">Belongs to the glycosyltransferase 51 family.</text>
</comment>
<evidence type="ECO:0000259" key="14">
    <source>
        <dbReference type="Pfam" id="PF00912"/>
    </source>
</evidence>
<accession>A0A3A8JNN5</accession>
<keyword evidence="7 12" id="KW-0133">Cell shape</keyword>
<dbReference type="GO" id="GO:0071555">
    <property type="term" value="P:cell wall organization"/>
    <property type="evidence" value="ECO:0007669"/>
    <property type="project" value="UniProtKB-KW"/>
</dbReference>
<comment type="subcellular location">
    <subcellularLocation>
        <location evidence="12">Cell membrane</location>
        <topology evidence="12">Single-pass membrane protein</topology>
    </subcellularLocation>
</comment>
<dbReference type="SUPFAM" id="SSF53955">
    <property type="entry name" value="Lysozyme-like"/>
    <property type="match status" value="1"/>
</dbReference>
<dbReference type="InterPro" id="IPR050396">
    <property type="entry name" value="Glycosyltr_51/Transpeptidase"/>
</dbReference>
<dbReference type="EMBL" id="RAWE01000207">
    <property type="protein sequence ID" value="RKG96618.1"/>
    <property type="molecule type" value="Genomic_DNA"/>
</dbReference>
<dbReference type="Proteomes" id="UP000268313">
    <property type="component" value="Unassembled WGS sequence"/>
</dbReference>
<keyword evidence="4 12" id="KW-0328">Glycosyltransferase</keyword>
<feature type="region of interest" description="Disordered" evidence="13">
    <location>
        <begin position="1"/>
        <end position="30"/>
    </location>
</feature>
<dbReference type="InterPro" id="IPR023346">
    <property type="entry name" value="Lysozyme-like_dom_sf"/>
</dbReference>
<feature type="compositionally biased region" description="Polar residues" evidence="13">
    <location>
        <begin position="8"/>
        <end position="21"/>
    </location>
</feature>
<evidence type="ECO:0000256" key="8">
    <source>
        <dbReference type="ARBA" id="ARBA00022984"/>
    </source>
</evidence>
<organism evidence="15 16">
    <name type="scientific">Corallococcus carmarthensis</name>
    <dbReference type="NCBI Taxonomy" id="2316728"/>
    <lineage>
        <taxon>Bacteria</taxon>
        <taxon>Pseudomonadati</taxon>
        <taxon>Myxococcota</taxon>
        <taxon>Myxococcia</taxon>
        <taxon>Myxococcales</taxon>
        <taxon>Cystobacterineae</taxon>
        <taxon>Myxococcaceae</taxon>
        <taxon>Corallococcus</taxon>
    </lineage>
</organism>
<evidence type="ECO:0000256" key="9">
    <source>
        <dbReference type="ARBA" id="ARBA00022989"/>
    </source>
</evidence>
<evidence type="ECO:0000256" key="12">
    <source>
        <dbReference type="HAMAP-Rule" id="MF_00766"/>
    </source>
</evidence>
<dbReference type="GO" id="GO:0005886">
    <property type="term" value="C:plasma membrane"/>
    <property type="evidence" value="ECO:0007669"/>
    <property type="project" value="UniProtKB-SubCell"/>
</dbReference>